<protein>
    <submittedName>
        <fullName evidence="2">Uncharacterized protein</fullName>
    </submittedName>
</protein>
<dbReference type="GeneID" id="20661987"/>
<accession>G5AGM3</accession>
<gene>
    <name evidence="2" type="ORF">PHYSODRAFT_534351</name>
</gene>
<proteinExistence type="predicted"/>
<organism evidence="2 3">
    <name type="scientific">Phytophthora sojae (strain P6497)</name>
    <name type="common">Soybean stem and root rot agent</name>
    <name type="synonym">Phytophthora megasperma f. sp. glycines</name>
    <dbReference type="NCBI Taxonomy" id="1094619"/>
    <lineage>
        <taxon>Eukaryota</taxon>
        <taxon>Sar</taxon>
        <taxon>Stramenopiles</taxon>
        <taxon>Oomycota</taxon>
        <taxon>Peronosporomycetes</taxon>
        <taxon>Peronosporales</taxon>
        <taxon>Peronosporaceae</taxon>
        <taxon>Phytophthora</taxon>
    </lineage>
</organism>
<name>G5AGM3_PHYSP</name>
<evidence type="ECO:0000313" key="2">
    <source>
        <dbReference type="EMBL" id="EGZ05303.1"/>
    </source>
</evidence>
<reference evidence="2 3" key="1">
    <citation type="journal article" date="2006" name="Science">
        <title>Phytophthora genome sequences uncover evolutionary origins and mechanisms of pathogenesis.</title>
        <authorList>
            <person name="Tyler B.M."/>
            <person name="Tripathy S."/>
            <person name="Zhang X."/>
            <person name="Dehal P."/>
            <person name="Jiang R.H."/>
            <person name="Aerts A."/>
            <person name="Arredondo F.D."/>
            <person name="Baxter L."/>
            <person name="Bensasson D."/>
            <person name="Beynon J.L."/>
            <person name="Chapman J."/>
            <person name="Damasceno C.M."/>
            <person name="Dorrance A.E."/>
            <person name="Dou D."/>
            <person name="Dickerman A.W."/>
            <person name="Dubchak I.L."/>
            <person name="Garbelotto M."/>
            <person name="Gijzen M."/>
            <person name="Gordon S.G."/>
            <person name="Govers F."/>
            <person name="Grunwald N.J."/>
            <person name="Huang W."/>
            <person name="Ivors K.L."/>
            <person name="Jones R.W."/>
            <person name="Kamoun S."/>
            <person name="Krampis K."/>
            <person name="Lamour K.H."/>
            <person name="Lee M.K."/>
            <person name="McDonald W.H."/>
            <person name="Medina M."/>
            <person name="Meijer H.J."/>
            <person name="Nordberg E.K."/>
            <person name="Maclean D.J."/>
            <person name="Ospina-Giraldo M.D."/>
            <person name="Morris P.F."/>
            <person name="Phuntumart V."/>
            <person name="Putnam N.H."/>
            <person name="Rash S."/>
            <person name="Rose J.K."/>
            <person name="Sakihama Y."/>
            <person name="Salamov A.A."/>
            <person name="Savidor A."/>
            <person name="Scheuring C.F."/>
            <person name="Smith B.M."/>
            <person name="Sobral B.W."/>
            <person name="Terry A."/>
            <person name="Torto-Alalibo T.A."/>
            <person name="Win J."/>
            <person name="Xu Z."/>
            <person name="Zhang H."/>
            <person name="Grigoriev I.V."/>
            <person name="Rokhsar D.S."/>
            <person name="Boore J.L."/>
        </authorList>
    </citation>
    <scope>NUCLEOTIDE SEQUENCE [LARGE SCALE GENOMIC DNA]</scope>
    <source>
        <strain evidence="2 3">P6497</strain>
    </source>
</reference>
<evidence type="ECO:0000313" key="3">
    <source>
        <dbReference type="Proteomes" id="UP000002640"/>
    </source>
</evidence>
<evidence type="ECO:0000256" key="1">
    <source>
        <dbReference type="SAM" id="Phobius"/>
    </source>
</evidence>
<keyword evidence="1" id="KW-0472">Membrane</keyword>
<dbReference type="InParanoid" id="G5AGM3"/>
<dbReference type="KEGG" id="psoj:PHYSODRAFT_534351"/>
<dbReference type="AlphaFoldDB" id="G5AGM3"/>
<keyword evidence="3" id="KW-1185">Reference proteome</keyword>
<feature type="transmembrane region" description="Helical" evidence="1">
    <location>
        <begin position="50"/>
        <end position="71"/>
    </location>
</feature>
<keyword evidence="1" id="KW-1133">Transmembrane helix</keyword>
<dbReference type="RefSeq" id="XP_009539224.1">
    <property type="nucleotide sequence ID" value="XM_009540929.1"/>
</dbReference>
<dbReference type="EMBL" id="JH159167">
    <property type="protein sequence ID" value="EGZ05303.1"/>
    <property type="molecule type" value="Genomic_DNA"/>
</dbReference>
<keyword evidence="1" id="KW-0812">Transmembrane</keyword>
<sequence>MDSFDDARQRLHVFWRRARKLPITFQPKLRGQYSSERIRKLLAYSQTTPLSWTIIVSLISPFPCLVILISIDDVPLASPRDGSSAKYLFWVRDFVTMALMTRVILEQFQVTVPALNLTSTQVCLMPIISSGGAVVFMIDIDGKRHWLPFTLCSCSGDQRLVLSAGRMLRGLLRQSFKSKPSAVKVADKGHHRAHLPSVADLRIPSVLVRIHQRQCQKPKSSTSCCSQSSKLLRGTELATASATTTN</sequence>
<dbReference type="Proteomes" id="UP000002640">
    <property type="component" value="Unassembled WGS sequence"/>
</dbReference>